<dbReference type="STRING" id="1048834.TC41_1899"/>
<dbReference type="HOGENOM" id="CLU_2930860_0_0_9"/>
<organism evidence="1 2">
    <name type="scientific">Alicyclobacillus acidocaldarius (strain Tc-4-1)</name>
    <name type="common">Bacillus acidocaldarius</name>
    <dbReference type="NCBI Taxonomy" id="1048834"/>
    <lineage>
        <taxon>Bacteria</taxon>
        <taxon>Bacillati</taxon>
        <taxon>Bacillota</taxon>
        <taxon>Bacilli</taxon>
        <taxon>Bacillales</taxon>
        <taxon>Alicyclobacillaceae</taxon>
        <taxon>Alicyclobacillus</taxon>
    </lineage>
</organism>
<accession>F8IDG2</accession>
<dbReference type="EMBL" id="CP002902">
    <property type="protein sequence ID" value="AEJ43815.1"/>
    <property type="molecule type" value="Genomic_DNA"/>
</dbReference>
<name>F8IDG2_ALIAT</name>
<dbReference type="KEGG" id="aad:TC41_1899"/>
<evidence type="ECO:0000313" key="1">
    <source>
        <dbReference type="EMBL" id="AEJ43815.1"/>
    </source>
</evidence>
<dbReference type="Proteomes" id="UP000000292">
    <property type="component" value="Chromosome"/>
</dbReference>
<evidence type="ECO:0000313" key="2">
    <source>
        <dbReference type="Proteomes" id="UP000000292"/>
    </source>
</evidence>
<dbReference type="AlphaFoldDB" id="F8IDG2"/>
<proteinExistence type="predicted"/>
<gene>
    <name evidence="1" type="ordered locus">TC41_1899</name>
</gene>
<reference evidence="1 2" key="1">
    <citation type="journal article" date="2011" name="J. Bacteriol.">
        <title>Complete Genome Sequence of Alicyclobacillus acidocaldarius Strain Tc-4-1.</title>
        <authorList>
            <person name="Chen Y."/>
            <person name="He Y."/>
            <person name="Zhang B."/>
            <person name="Yang J."/>
            <person name="Li W."/>
            <person name="Dong Z."/>
            <person name="Hu S."/>
        </authorList>
    </citation>
    <scope>NUCLEOTIDE SEQUENCE [LARGE SCALE GENOMIC DNA]</scope>
    <source>
        <strain evidence="1 2">Tc-4-1</strain>
    </source>
</reference>
<protein>
    <submittedName>
        <fullName evidence="1">Uncharacterized protein</fullName>
    </submittedName>
</protein>
<reference evidence="2" key="2">
    <citation type="submission" date="2011-06" db="EMBL/GenBank/DDBJ databases">
        <title>The complete genome sequence of Alicyclobacillus acidocaldarius sp. Tc-4-1.</title>
        <authorList>
            <person name="Chen Y."/>
            <person name="He Y."/>
            <person name="Dong Z."/>
            <person name="Hu S."/>
        </authorList>
    </citation>
    <scope>NUCLEOTIDE SEQUENCE [LARGE SCALE GENOMIC DNA]</scope>
    <source>
        <strain evidence="2">Tc-4-1</strain>
    </source>
</reference>
<sequence length="60" mass="6449">MRRVTLADVHASSSASAFGASLVLRELSGALYTYYLNANHQLVRVKAGGGTAVSRVRYHV</sequence>